<accession>A0A4Y8KR59</accession>
<feature type="region of interest" description="Disordered" evidence="1">
    <location>
        <begin position="1"/>
        <end position="65"/>
    </location>
</feature>
<keyword evidence="2" id="KW-0812">Transmembrane</keyword>
<organism evidence="3 4">
    <name type="scientific">Cryobacterium psychrophilum</name>
    <dbReference type="NCBI Taxonomy" id="41988"/>
    <lineage>
        <taxon>Bacteria</taxon>
        <taxon>Bacillati</taxon>
        <taxon>Actinomycetota</taxon>
        <taxon>Actinomycetes</taxon>
        <taxon>Micrococcales</taxon>
        <taxon>Microbacteriaceae</taxon>
        <taxon>Cryobacterium</taxon>
    </lineage>
</organism>
<feature type="transmembrane region" description="Helical" evidence="2">
    <location>
        <begin position="74"/>
        <end position="94"/>
    </location>
</feature>
<keyword evidence="4" id="KW-1185">Reference proteome</keyword>
<dbReference type="EMBL" id="SOHQ01000007">
    <property type="protein sequence ID" value="TFD81765.1"/>
    <property type="molecule type" value="Genomic_DNA"/>
</dbReference>
<evidence type="ECO:0000256" key="1">
    <source>
        <dbReference type="SAM" id="MobiDB-lite"/>
    </source>
</evidence>
<protein>
    <submittedName>
        <fullName evidence="3">Uncharacterized protein</fullName>
    </submittedName>
</protein>
<name>A0A4Y8KR59_9MICO</name>
<evidence type="ECO:0000313" key="4">
    <source>
        <dbReference type="Proteomes" id="UP000298218"/>
    </source>
</evidence>
<feature type="compositionally biased region" description="Pro residues" evidence="1">
    <location>
        <begin position="16"/>
        <end position="52"/>
    </location>
</feature>
<feature type="transmembrane region" description="Helical" evidence="2">
    <location>
        <begin position="100"/>
        <end position="116"/>
    </location>
</feature>
<comment type="caution">
    <text evidence="3">The sequence shown here is derived from an EMBL/GenBank/DDBJ whole genome shotgun (WGS) entry which is preliminary data.</text>
</comment>
<keyword evidence="2" id="KW-0472">Membrane</keyword>
<dbReference type="AlphaFoldDB" id="A0A4Y8KR59"/>
<evidence type="ECO:0000256" key="2">
    <source>
        <dbReference type="SAM" id="Phobius"/>
    </source>
</evidence>
<gene>
    <name evidence="3" type="ORF">E3T53_01865</name>
</gene>
<dbReference type="Proteomes" id="UP000298218">
    <property type="component" value="Unassembled WGS sequence"/>
</dbReference>
<dbReference type="OrthoDB" id="5124674at2"/>
<sequence>MSDPNTPQVPDVPKVPGVPPVSPPSAPAPPPSYGAPIPPPAGGSATPPPPSYGAPANPYESNPYTGTTAKKPPMFSILAMIAGIIGVIGSPIAILPFVGGFLGLLFPVAGVVLGFLGKKREPTARGFWLTGIISGFVGIGLMLLSFGLWALIFAAGSSYDYTY</sequence>
<evidence type="ECO:0000313" key="3">
    <source>
        <dbReference type="EMBL" id="TFD81765.1"/>
    </source>
</evidence>
<proteinExistence type="predicted"/>
<reference evidence="3 4" key="1">
    <citation type="submission" date="2019-03" db="EMBL/GenBank/DDBJ databases">
        <title>Genomics of glacier-inhabiting Cryobacterium strains.</title>
        <authorList>
            <person name="Liu Q."/>
            <person name="Xin Y.-H."/>
        </authorList>
    </citation>
    <scope>NUCLEOTIDE SEQUENCE [LARGE SCALE GENOMIC DNA]</scope>
    <source>
        <strain evidence="3 4">CGMCC 1.4292</strain>
    </source>
</reference>
<keyword evidence="2" id="KW-1133">Transmembrane helix</keyword>
<feature type="transmembrane region" description="Helical" evidence="2">
    <location>
        <begin position="128"/>
        <end position="155"/>
    </location>
</feature>
<dbReference type="RefSeq" id="WP_134172571.1">
    <property type="nucleotide sequence ID" value="NZ_SODI01000001.1"/>
</dbReference>